<dbReference type="RefSeq" id="WP_406830685.1">
    <property type="nucleotide sequence ID" value="NZ_CP157483.1"/>
</dbReference>
<organism evidence="1">
    <name type="scientific">Pedococcus sp. KACC 23699</name>
    <dbReference type="NCBI Taxonomy" id="3149228"/>
    <lineage>
        <taxon>Bacteria</taxon>
        <taxon>Bacillati</taxon>
        <taxon>Actinomycetota</taxon>
        <taxon>Actinomycetes</taxon>
        <taxon>Micrococcales</taxon>
        <taxon>Intrasporangiaceae</taxon>
        <taxon>Pedococcus</taxon>
    </lineage>
</organism>
<accession>A0AAU7JSM5</accession>
<protein>
    <submittedName>
        <fullName evidence="1">Aminoglycoside phosphotransferase family protein</fullName>
    </submittedName>
</protein>
<gene>
    <name evidence="1" type="ORF">ABEG17_17060</name>
</gene>
<proteinExistence type="predicted"/>
<reference evidence="1" key="1">
    <citation type="submission" date="2024-05" db="EMBL/GenBank/DDBJ databases">
        <authorList>
            <person name="Kim S."/>
            <person name="Heo J."/>
            <person name="Choi H."/>
            <person name="Choi Y."/>
            <person name="Kwon S.-W."/>
            <person name="Kim Y."/>
        </authorList>
    </citation>
    <scope>NUCLEOTIDE SEQUENCE</scope>
    <source>
        <strain evidence="1">KACC 23699</strain>
    </source>
</reference>
<dbReference type="EMBL" id="CP157483">
    <property type="protein sequence ID" value="XBO43255.1"/>
    <property type="molecule type" value="Genomic_DNA"/>
</dbReference>
<evidence type="ECO:0000313" key="1">
    <source>
        <dbReference type="EMBL" id="XBO43255.1"/>
    </source>
</evidence>
<dbReference type="Pfam" id="PF04655">
    <property type="entry name" value="APH_6_hur"/>
    <property type="match status" value="1"/>
</dbReference>
<dbReference type="InterPro" id="IPR011009">
    <property type="entry name" value="Kinase-like_dom_sf"/>
</dbReference>
<dbReference type="Gene3D" id="1.10.510.10">
    <property type="entry name" value="Transferase(Phosphotransferase) domain 1"/>
    <property type="match status" value="1"/>
</dbReference>
<sequence length="313" mass="33451">MTHHPVPDPVIAGALAEARRRQQLSERDLTPAVTHFAATVGWVCDAWELSPRGWFDGGAAMPTLDVVRADGMPGVLKIALPGELDDAARVMIAAEGRGYARVMAWDDRAGALVSERLGTDLWTEQTGVVPQGTVVAPLLRDAWAVPLTSGRPFEGKASGLVSILADLGPRYAAGHEGALRLATTYARALAATERPEVVCHGDPHAGNVLRRGSGWALIDPDGFVGERAYDLGVVLRDACREIAAAEQTQTGSGVDVLCQGCRHLSTLTGVDEDRVWQWGFVERVTTGLYLAWHGYASEATTFLDTASLVAHHC</sequence>
<dbReference type="SUPFAM" id="SSF56112">
    <property type="entry name" value="Protein kinase-like (PK-like)"/>
    <property type="match status" value="1"/>
</dbReference>
<name>A0AAU7JSM5_9MICO</name>
<dbReference type="GO" id="GO:0016773">
    <property type="term" value="F:phosphotransferase activity, alcohol group as acceptor"/>
    <property type="evidence" value="ECO:0007669"/>
    <property type="project" value="InterPro"/>
</dbReference>
<dbReference type="InterPro" id="IPR006748">
    <property type="entry name" value="NH2Glyco/OHUrea_AB-resist_kin"/>
</dbReference>
<dbReference type="GO" id="GO:0019748">
    <property type="term" value="P:secondary metabolic process"/>
    <property type="evidence" value="ECO:0007669"/>
    <property type="project" value="InterPro"/>
</dbReference>
<dbReference type="AlphaFoldDB" id="A0AAU7JSM5"/>